<evidence type="ECO:0000313" key="1">
    <source>
        <dbReference type="EMBL" id="KAG8193875.1"/>
    </source>
</evidence>
<comment type="caution">
    <text evidence="1">The sequence shown here is derived from an EMBL/GenBank/DDBJ whole genome shotgun (WGS) entry which is preliminary data.</text>
</comment>
<name>A0AAV6VAU1_9ARAC</name>
<keyword evidence="2" id="KW-1185">Reference proteome</keyword>
<reference evidence="1 2" key="1">
    <citation type="journal article" date="2022" name="Nat. Ecol. Evol.">
        <title>A masculinizing supergene underlies an exaggerated male reproductive morph in a spider.</title>
        <authorList>
            <person name="Hendrickx F."/>
            <person name="De Corte Z."/>
            <person name="Sonet G."/>
            <person name="Van Belleghem S.M."/>
            <person name="Kostlbacher S."/>
            <person name="Vangestel C."/>
        </authorList>
    </citation>
    <scope>NUCLEOTIDE SEQUENCE [LARGE SCALE GENOMIC DNA]</scope>
    <source>
        <strain evidence="1">W744_W776</strain>
    </source>
</reference>
<dbReference type="Proteomes" id="UP000827092">
    <property type="component" value="Unassembled WGS sequence"/>
</dbReference>
<dbReference type="AlphaFoldDB" id="A0AAV6VAU1"/>
<organism evidence="1 2">
    <name type="scientific">Oedothorax gibbosus</name>
    <dbReference type="NCBI Taxonomy" id="931172"/>
    <lineage>
        <taxon>Eukaryota</taxon>
        <taxon>Metazoa</taxon>
        <taxon>Ecdysozoa</taxon>
        <taxon>Arthropoda</taxon>
        <taxon>Chelicerata</taxon>
        <taxon>Arachnida</taxon>
        <taxon>Araneae</taxon>
        <taxon>Araneomorphae</taxon>
        <taxon>Entelegynae</taxon>
        <taxon>Araneoidea</taxon>
        <taxon>Linyphiidae</taxon>
        <taxon>Erigoninae</taxon>
        <taxon>Oedothorax</taxon>
    </lineage>
</organism>
<evidence type="ECO:0000313" key="2">
    <source>
        <dbReference type="Proteomes" id="UP000827092"/>
    </source>
</evidence>
<sequence>MLHFYLGDENVDIFLRAEDGRLSSPAWKTETTEGKEVEWQVLAYHCGKTIDFRLICLNETWNPDRCEPSVISSCGKIINTYPEFIAFESVKFRIYKKDMFVNKMQSNIPLNCLTVECKMWRNSMKSGGFASIRL</sequence>
<accession>A0AAV6VAU1</accession>
<dbReference type="EMBL" id="JAFNEN010000113">
    <property type="protein sequence ID" value="KAG8193875.1"/>
    <property type="molecule type" value="Genomic_DNA"/>
</dbReference>
<protein>
    <submittedName>
        <fullName evidence="1">Uncharacterized protein</fullName>
    </submittedName>
</protein>
<proteinExistence type="predicted"/>
<gene>
    <name evidence="1" type="ORF">JTE90_011435</name>
</gene>